<dbReference type="Gene3D" id="3.40.50.720">
    <property type="entry name" value="NAD(P)-binding Rossmann-like Domain"/>
    <property type="match status" value="2"/>
</dbReference>
<dbReference type="InterPro" id="IPR017476">
    <property type="entry name" value="UDP-Glc/GDP-Man"/>
</dbReference>
<comment type="pathway">
    <text evidence="1">Nucleotide-sugar biosynthesis; UDP-alpha-D-glucuronate biosynthesis; UDP-alpha-D-glucuronate from UDP-alpha-D-glucose: step 1/1.</text>
</comment>
<feature type="binding site" evidence="9">
    <location>
        <position position="326"/>
    </location>
    <ligand>
        <name>substrate</name>
    </ligand>
</feature>
<accession>A0A9Q4KU64</accession>
<evidence type="ECO:0000256" key="2">
    <source>
        <dbReference type="ARBA" id="ARBA00006601"/>
    </source>
</evidence>
<dbReference type="SUPFAM" id="SSF51735">
    <property type="entry name" value="NAD(P)-binding Rossmann-fold domains"/>
    <property type="match status" value="1"/>
</dbReference>
<dbReference type="Pfam" id="PF03721">
    <property type="entry name" value="UDPG_MGDP_dh_N"/>
    <property type="match status" value="1"/>
</dbReference>
<dbReference type="InterPro" id="IPR008927">
    <property type="entry name" value="6-PGluconate_DH-like_C_sf"/>
</dbReference>
<feature type="binding site" evidence="10">
    <location>
        <position position="333"/>
    </location>
    <ligand>
        <name>NAD(+)</name>
        <dbReference type="ChEBI" id="CHEBI:57540"/>
    </ligand>
</feature>
<name>A0A9Q4KU64_9EURY</name>
<dbReference type="InterPro" id="IPR001732">
    <property type="entry name" value="UDP-Glc/GDP-Man_DH_N"/>
</dbReference>
<dbReference type="GO" id="GO:0000271">
    <property type="term" value="P:polysaccharide biosynthetic process"/>
    <property type="evidence" value="ECO:0007669"/>
    <property type="project" value="InterPro"/>
</dbReference>
<dbReference type="Gene3D" id="1.20.5.100">
    <property type="entry name" value="Cytochrome c1, transmembrane anchor, C-terminal"/>
    <property type="match status" value="1"/>
</dbReference>
<comment type="catalytic activity">
    <reaction evidence="6 7">
        <text>UDP-alpha-D-glucose + 2 NAD(+) + H2O = UDP-alpha-D-glucuronate + 2 NADH + 3 H(+)</text>
        <dbReference type="Rhea" id="RHEA:23596"/>
        <dbReference type="ChEBI" id="CHEBI:15377"/>
        <dbReference type="ChEBI" id="CHEBI:15378"/>
        <dbReference type="ChEBI" id="CHEBI:57540"/>
        <dbReference type="ChEBI" id="CHEBI:57945"/>
        <dbReference type="ChEBI" id="CHEBI:58052"/>
        <dbReference type="ChEBI" id="CHEBI:58885"/>
        <dbReference type="EC" id="1.1.1.22"/>
    </reaction>
</comment>
<evidence type="ECO:0000313" key="13">
    <source>
        <dbReference type="Proteomes" id="UP001143747"/>
    </source>
</evidence>
<dbReference type="InterPro" id="IPR014027">
    <property type="entry name" value="UDP-Glc/GDP-Man_DH_C"/>
</dbReference>
<dbReference type="Pfam" id="PF00984">
    <property type="entry name" value="UDPG_MGDP_dh"/>
    <property type="match status" value="1"/>
</dbReference>
<feature type="domain" description="UDP-glucose/GDP-mannose dehydrogenase C-terminal" evidence="11">
    <location>
        <begin position="319"/>
        <end position="412"/>
    </location>
</feature>
<feature type="binding site" evidence="9">
    <location>
        <position position="210"/>
    </location>
    <ligand>
        <name>substrate</name>
    </ligand>
</feature>
<dbReference type="PIRSF" id="PIRSF000124">
    <property type="entry name" value="UDPglc_GDPman_dh"/>
    <property type="match status" value="1"/>
</dbReference>
<dbReference type="PIRSF" id="PIRSF500134">
    <property type="entry name" value="UDPglc_DH_bac"/>
    <property type="match status" value="1"/>
</dbReference>
<evidence type="ECO:0000256" key="10">
    <source>
        <dbReference type="PIRSR" id="PIRSR500134-3"/>
    </source>
</evidence>
<evidence type="ECO:0000313" key="12">
    <source>
        <dbReference type="EMBL" id="MDE4907275.1"/>
    </source>
</evidence>
<dbReference type="InterPro" id="IPR036220">
    <property type="entry name" value="UDP-Glc/GDP-Man_DH_C_sf"/>
</dbReference>
<feature type="binding site" evidence="10">
    <location>
        <position position="269"/>
    </location>
    <ligand>
        <name>NAD(+)</name>
        <dbReference type="ChEBI" id="CHEBI:57540"/>
    </ligand>
</feature>
<dbReference type="GO" id="GO:0051287">
    <property type="term" value="F:NAD binding"/>
    <property type="evidence" value="ECO:0007669"/>
    <property type="project" value="InterPro"/>
</dbReference>
<evidence type="ECO:0000259" key="11">
    <source>
        <dbReference type="SMART" id="SM00984"/>
    </source>
</evidence>
<sequence length="424" mass="46146">MSKSLSIIGCGYVGCVTGTCFADMGHEVTLVDIDPSRVYSINEGHSPIYESGLEDLIKENRKRICATTDLRTAVNNTDITFIAVGTPSNVDGSINLTYVFNACKEIGEILREKDSFHVIIVKSTVFPGTTDTQVRQILEEHSGKKAGIDFGLGANPEFLREGNAVQDFLSPDRVVIGADDPRTANVIRDIYAPLNPQIFTTSIRTAEIIKYTSNAFLATKISFANEIGNLCKTLGVDSKDVFDGVGMDSRISPAFFRTGIGFGGSCFPKDVCALLSGARDCGEKLNVLNAVIATNEAQPLRLLGLLKRHLPNLKGKTIGILGLAFKPDTDDIRESRAIPVVSSLCSEGAEVIAYDPAAMDNFRHIFPHITYTSSASSVLEADAVLILTEWKEFEYLDYSGKIVIDGRRIEAARNHATIYEGVCW</sequence>
<dbReference type="NCBIfam" id="TIGR03026">
    <property type="entry name" value="NDP-sugDHase"/>
    <property type="match status" value="1"/>
</dbReference>
<feature type="binding site" evidence="10">
    <location>
        <position position="161"/>
    </location>
    <ligand>
        <name>NAD(+)</name>
        <dbReference type="ChEBI" id="CHEBI:57540"/>
    </ligand>
</feature>
<dbReference type="InterPro" id="IPR036291">
    <property type="entry name" value="NAD(P)-bd_dom_sf"/>
</dbReference>
<evidence type="ECO:0000256" key="1">
    <source>
        <dbReference type="ARBA" id="ARBA00004701"/>
    </source>
</evidence>
<dbReference type="AlphaFoldDB" id="A0A9Q4KU64"/>
<dbReference type="SMART" id="SM00984">
    <property type="entry name" value="UDPG_MGDP_dh_C"/>
    <property type="match status" value="1"/>
</dbReference>
<organism evidence="12 13">
    <name type="scientific">Methanogenium marinum</name>
    <dbReference type="NCBI Taxonomy" id="348610"/>
    <lineage>
        <taxon>Archaea</taxon>
        <taxon>Methanobacteriati</taxon>
        <taxon>Methanobacteriota</taxon>
        <taxon>Stenosarchaea group</taxon>
        <taxon>Methanomicrobia</taxon>
        <taxon>Methanomicrobiales</taxon>
        <taxon>Methanomicrobiaceae</taxon>
        <taxon>Methanogenium</taxon>
    </lineage>
</organism>
<dbReference type="InterPro" id="IPR028357">
    <property type="entry name" value="UDPglc_DH_bac"/>
</dbReference>
<keyword evidence="5 7" id="KW-0520">NAD</keyword>
<feature type="binding site" evidence="10">
    <location>
        <position position="86"/>
    </location>
    <ligand>
        <name>NAD(+)</name>
        <dbReference type="ChEBI" id="CHEBI:57540"/>
    </ligand>
</feature>
<evidence type="ECO:0000256" key="7">
    <source>
        <dbReference type="PIRNR" id="PIRNR000124"/>
    </source>
</evidence>
<dbReference type="SUPFAM" id="SSF48179">
    <property type="entry name" value="6-phosphogluconate dehydrogenase C-terminal domain-like"/>
    <property type="match status" value="1"/>
</dbReference>
<evidence type="ECO:0000256" key="8">
    <source>
        <dbReference type="PIRSR" id="PIRSR500134-1"/>
    </source>
</evidence>
<feature type="binding site" evidence="9">
    <location>
        <position position="263"/>
    </location>
    <ligand>
        <name>substrate</name>
    </ligand>
</feature>
<evidence type="ECO:0000256" key="3">
    <source>
        <dbReference type="ARBA" id="ARBA00012954"/>
    </source>
</evidence>
<keyword evidence="13" id="KW-1185">Reference proteome</keyword>
<dbReference type="GO" id="GO:0003979">
    <property type="term" value="F:UDP-glucose 6-dehydrogenase activity"/>
    <property type="evidence" value="ECO:0007669"/>
    <property type="project" value="UniProtKB-EC"/>
</dbReference>
<feature type="binding site" evidence="9">
    <location>
        <begin position="158"/>
        <end position="161"/>
    </location>
    <ligand>
        <name>substrate</name>
    </ligand>
</feature>
<dbReference type="RefSeq" id="WP_274923935.1">
    <property type="nucleotide sequence ID" value="NZ_JAKELO010000002.1"/>
</dbReference>
<dbReference type="PANTHER" id="PTHR43750:SF3">
    <property type="entry name" value="UDP-GLUCOSE 6-DEHYDROGENASE TUAD"/>
    <property type="match status" value="1"/>
</dbReference>
<comment type="similarity">
    <text evidence="2 7">Belongs to the UDP-glucose/GDP-mannose dehydrogenase family.</text>
</comment>
<dbReference type="Proteomes" id="UP001143747">
    <property type="component" value="Unassembled WGS sequence"/>
</dbReference>
<evidence type="ECO:0000256" key="6">
    <source>
        <dbReference type="ARBA" id="ARBA00047473"/>
    </source>
</evidence>
<protein>
    <recommendedName>
        <fullName evidence="3 7">UDP-glucose 6-dehydrogenase</fullName>
        <ecNumber evidence="3 7">1.1.1.22</ecNumber>
    </recommendedName>
</protein>
<dbReference type="EC" id="1.1.1.22" evidence="3 7"/>
<feature type="binding site" evidence="10">
    <location>
        <position position="37"/>
    </location>
    <ligand>
        <name>NAD(+)</name>
        <dbReference type="ChEBI" id="CHEBI:57540"/>
    </ligand>
</feature>
<feature type="binding site" evidence="10">
    <location>
        <position position="32"/>
    </location>
    <ligand>
        <name>NAD(+)</name>
        <dbReference type="ChEBI" id="CHEBI:57540"/>
    </ligand>
</feature>
<keyword evidence="4 7" id="KW-0560">Oxidoreductase</keyword>
<feature type="active site" description="Nucleophile" evidence="8">
    <location>
        <position position="266"/>
    </location>
</feature>
<reference evidence="12" key="1">
    <citation type="submission" date="2022-01" db="EMBL/GenBank/DDBJ databases">
        <title>Draft genome of Methanogenium marinum DSM 15558.</title>
        <authorList>
            <person name="Chen S.-C."/>
            <person name="You Y.-T."/>
        </authorList>
    </citation>
    <scope>NUCLEOTIDE SEQUENCE</scope>
    <source>
        <strain evidence="12">DSM 15558</strain>
    </source>
</reference>
<feature type="binding site" evidence="9">
    <location>
        <begin position="255"/>
        <end position="259"/>
    </location>
    <ligand>
        <name>substrate</name>
    </ligand>
</feature>
<feature type="binding site" evidence="10">
    <location>
        <position position="124"/>
    </location>
    <ligand>
        <name>NAD(+)</name>
        <dbReference type="ChEBI" id="CHEBI:57540"/>
    </ligand>
</feature>
<dbReference type="PANTHER" id="PTHR43750">
    <property type="entry name" value="UDP-GLUCOSE 6-DEHYDROGENASE TUAD"/>
    <property type="match status" value="1"/>
</dbReference>
<evidence type="ECO:0000256" key="5">
    <source>
        <dbReference type="ARBA" id="ARBA00023027"/>
    </source>
</evidence>
<dbReference type="SUPFAM" id="SSF52413">
    <property type="entry name" value="UDP-glucose/GDP-mannose dehydrogenase C-terminal domain"/>
    <property type="match status" value="1"/>
</dbReference>
<dbReference type="InterPro" id="IPR014026">
    <property type="entry name" value="UDP-Glc/GDP-Man_DH_dimer"/>
</dbReference>
<comment type="caution">
    <text evidence="12">The sequence shown here is derived from an EMBL/GenBank/DDBJ whole genome shotgun (WGS) entry which is preliminary data.</text>
</comment>
<gene>
    <name evidence="12" type="ORF">L0665_01370</name>
</gene>
<proteinExistence type="inferred from homology"/>
<dbReference type="Pfam" id="PF03720">
    <property type="entry name" value="UDPG_MGDP_dh_C"/>
    <property type="match status" value="1"/>
</dbReference>
<evidence type="ECO:0000256" key="4">
    <source>
        <dbReference type="ARBA" id="ARBA00023002"/>
    </source>
</evidence>
<evidence type="ECO:0000256" key="9">
    <source>
        <dbReference type="PIRSR" id="PIRSR500134-2"/>
    </source>
</evidence>
<dbReference type="EMBL" id="JAKELO010000002">
    <property type="protein sequence ID" value="MDE4907275.1"/>
    <property type="molecule type" value="Genomic_DNA"/>
</dbReference>